<keyword evidence="2" id="KW-1185">Reference proteome</keyword>
<accession>A0ABQ5X972</accession>
<evidence type="ECO:0000313" key="1">
    <source>
        <dbReference type="EMBL" id="GLQ87231.1"/>
    </source>
</evidence>
<evidence type="ECO:0000313" key="2">
    <source>
        <dbReference type="Proteomes" id="UP001156627"/>
    </source>
</evidence>
<proteinExistence type="predicted"/>
<comment type="caution">
    <text evidence="1">The sequence shown here is derived from an EMBL/GenBank/DDBJ whole genome shotgun (WGS) entry which is preliminary data.</text>
</comment>
<gene>
    <name evidence="1" type="ORF">GCM10007898_07970</name>
</gene>
<name>A0ABQ5X972_9GAMM</name>
<protein>
    <submittedName>
        <fullName evidence="1">Uncharacterized protein</fullName>
    </submittedName>
</protein>
<dbReference type="Proteomes" id="UP001156627">
    <property type="component" value="Unassembled WGS sequence"/>
</dbReference>
<organism evidence="1 2">
    <name type="scientific">Dyella flagellata</name>
    <dbReference type="NCBI Taxonomy" id="1867833"/>
    <lineage>
        <taxon>Bacteria</taxon>
        <taxon>Pseudomonadati</taxon>
        <taxon>Pseudomonadota</taxon>
        <taxon>Gammaproteobacteria</taxon>
        <taxon>Lysobacterales</taxon>
        <taxon>Rhodanobacteraceae</taxon>
        <taxon>Dyella</taxon>
    </lineage>
</organism>
<sequence length="66" mass="7634">MAEKPRLAKAHRKEVAAQYLDLGWTLVCKFTDGESDEPYEYLFRWDHASDPKYVVDPVAFPGESEE</sequence>
<reference evidence="2" key="1">
    <citation type="journal article" date="2019" name="Int. J. Syst. Evol. Microbiol.">
        <title>The Global Catalogue of Microorganisms (GCM) 10K type strain sequencing project: providing services to taxonomists for standard genome sequencing and annotation.</title>
        <authorList>
            <consortium name="The Broad Institute Genomics Platform"/>
            <consortium name="The Broad Institute Genome Sequencing Center for Infectious Disease"/>
            <person name="Wu L."/>
            <person name="Ma J."/>
        </authorList>
    </citation>
    <scope>NUCLEOTIDE SEQUENCE [LARGE SCALE GENOMIC DNA]</scope>
    <source>
        <strain evidence="2">NBRC 111981</strain>
    </source>
</reference>
<dbReference type="EMBL" id="BSOA01000003">
    <property type="protein sequence ID" value="GLQ87231.1"/>
    <property type="molecule type" value="Genomic_DNA"/>
</dbReference>